<comment type="caution">
    <text evidence="2">The sequence shown here is derived from an EMBL/GenBank/DDBJ whole genome shotgun (WGS) entry which is preliminary data.</text>
</comment>
<dbReference type="PANTHER" id="PTHR47237">
    <property type="entry name" value="SLL0310 PROTEIN"/>
    <property type="match status" value="1"/>
</dbReference>
<dbReference type="InterPro" id="IPR000182">
    <property type="entry name" value="GNAT_dom"/>
</dbReference>
<dbReference type="OrthoDB" id="8453373at2"/>
<proteinExistence type="predicted"/>
<dbReference type="Pfam" id="PF18014">
    <property type="entry name" value="Acetyltransf_18"/>
    <property type="match status" value="1"/>
</dbReference>
<dbReference type="Gene3D" id="3.40.630.90">
    <property type="match status" value="1"/>
</dbReference>
<dbReference type="EMBL" id="SACN01000001">
    <property type="protein sequence ID" value="RVT92913.1"/>
    <property type="molecule type" value="Genomic_DNA"/>
</dbReference>
<evidence type="ECO:0000313" key="3">
    <source>
        <dbReference type="Proteomes" id="UP000282971"/>
    </source>
</evidence>
<dbReference type="SUPFAM" id="SSF55729">
    <property type="entry name" value="Acyl-CoA N-acyltransferases (Nat)"/>
    <property type="match status" value="1"/>
</dbReference>
<organism evidence="2 3">
    <name type="scientific">Sphingomonas crocodyli</name>
    <dbReference type="NCBI Taxonomy" id="1979270"/>
    <lineage>
        <taxon>Bacteria</taxon>
        <taxon>Pseudomonadati</taxon>
        <taxon>Pseudomonadota</taxon>
        <taxon>Alphaproteobacteria</taxon>
        <taxon>Sphingomonadales</taxon>
        <taxon>Sphingomonadaceae</taxon>
        <taxon>Sphingomonas</taxon>
    </lineage>
</organism>
<keyword evidence="3" id="KW-1185">Reference proteome</keyword>
<dbReference type="RefSeq" id="WP_127741001.1">
    <property type="nucleotide sequence ID" value="NZ_SACN01000001.1"/>
</dbReference>
<evidence type="ECO:0000259" key="1">
    <source>
        <dbReference type="PROSITE" id="PS51186"/>
    </source>
</evidence>
<dbReference type="PANTHER" id="PTHR47237:SF2">
    <property type="entry name" value="BLL4206 PROTEIN"/>
    <property type="match status" value="1"/>
</dbReference>
<dbReference type="Pfam" id="PF00583">
    <property type="entry name" value="Acetyltransf_1"/>
    <property type="match status" value="1"/>
</dbReference>
<dbReference type="CDD" id="cd04301">
    <property type="entry name" value="NAT_SF"/>
    <property type="match status" value="1"/>
</dbReference>
<reference evidence="2 3" key="1">
    <citation type="submission" date="2019-01" db="EMBL/GenBank/DDBJ databases">
        <authorList>
            <person name="Chen W.-M."/>
        </authorList>
    </citation>
    <scope>NUCLEOTIDE SEQUENCE [LARGE SCALE GENOMIC DNA]</scope>
    <source>
        <strain evidence="2 3">CCP-7</strain>
    </source>
</reference>
<dbReference type="InterPro" id="IPR052729">
    <property type="entry name" value="Acyl/Acetyltrans_Enzymes"/>
</dbReference>
<accession>A0A437M5P1</accession>
<dbReference type="AlphaFoldDB" id="A0A437M5P1"/>
<dbReference type="GO" id="GO:0016747">
    <property type="term" value="F:acyltransferase activity, transferring groups other than amino-acyl groups"/>
    <property type="evidence" value="ECO:0007669"/>
    <property type="project" value="InterPro"/>
</dbReference>
<gene>
    <name evidence="2" type="ORF">EOD43_03105</name>
</gene>
<feature type="domain" description="N-acetyltransferase" evidence="1">
    <location>
        <begin position="10"/>
        <end position="139"/>
    </location>
</feature>
<dbReference type="Proteomes" id="UP000282971">
    <property type="component" value="Unassembled WGS sequence"/>
</dbReference>
<keyword evidence="2" id="KW-0808">Transferase</keyword>
<sequence>MSKPRPNEQVVIRPFEPADIAKAHALSSSFGWPQRLEDWQWFGTFGRGFVAECDDVIVGTALHWDYDQGVSSIGAVMVDPRLQGFGIGKRLTEACLDALFGRTIILHATPAGRPLYERFGFVSQGVLYQHQGSIKSTLSPVSVAAGRIVSLTPDLAAVVVRLAQEGSGLQRDAFTQSILAMSEGAVLLEDDVPVGASLCRRYCGGWAIGPVVAQDERAAQSLISYWLTRAVGEHVRVDVSGDVSDAFRAWLEAAGLEAASTATPMVRGMWPQRGPAKQFALVTQATG</sequence>
<name>A0A437M5P1_9SPHN</name>
<dbReference type="InterPro" id="IPR016181">
    <property type="entry name" value="Acyl_CoA_acyltransferase"/>
</dbReference>
<dbReference type="Gene3D" id="3.40.630.30">
    <property type="match status" value="1"/>
</dbReference>
<dbReference type="InterPro" id="IPR041496">
    <property type="entry name" value="YitH/HolE_GNAT"/>
</dbReference>
<dbReference type="PROSITE" id="PS51186">
    <property type="entry name" value="GNAT"/>
    <property type="match status" value="1"/>
</dbReference>
<evidence type="ECO:0000313" key="2">
    <source>
        <dbReference type="EMBL" id="RVT92913.1"/>
    </source>
</evidence>
<protein>
    <submittedName>
        <fullName evidence="2">N-acetyltransferase</fullName>
    </submittedName>
</protein>